<evidence type="ECO:0000313" key="2">
    <source>
        <dbReference type="Proteomes" id="UP000729402"/>
    </source>
</evidence>
<protein>
    <submittedName>
        <fullName evidence="1">Uncharacterized protein</fullName>
    </submittedName>
</protein>
<dbReference type="Proteomes" id="UP000729402">
    <property type="component" value="Unassembled WGS sequence"/>
</dbReference>
<dbReference type="EMBL" id="JAAALK010000080">
    <property type="protein sequence ID" value="KAG8095175.1"/>
    <property type="molecule type" value="Genomic_DNA"/>
</dbReference>
<keyword evidence="2" id="KW-1185">Reference proteome</keyword>
<gene>
    <name evidence="1" type="ORF">GUJ93_ZPchr0012g19997</name>
</gene>
<evidence type="ECO:0000313" key="1">
    <source>
        <dbReference type="EMBL" id="KAG8095175.1"/>
    </source>
</evidence>
<accession>A0A8J5WPF9</accession>
<sequence>MEGLEVLDDDIRWQLVLSLLGDEVDGVLSEFHGSFGDPPNVVPISQDVAEWELDDHLHEVGLEVVFELSDGDEDNVQQLLHLAISNLRHDKTSDMK</sequence>
<organism evidence="1 2">
    <name type="scientific">Zizania palustris</name>
    <name type="common">Northern wild rice</name>
    <dbReference type="NCBI Taxonomy" id="103762"/>
    <lineage>
        <taxon>Eukaryota</taxon>
        <taxon>Viridiplantae</taxon>
        <taxon>Streptophyta</taxon>
        <taxon>Embryophyta</taxon>
        <taxon>Tracheophyta</taxon>
        <taxon>Spermatophyta</taxon>
        <taxon>Magnoliopsida</taxon>
        <taxon>Liliopsida</taxon>
        <taxon>Poales</taxon>
        <taxon>Poaceae</taxon>
        <taxon>BOP clade</taxon>
        <taxon>Oryzoideae</taxon>
        <taxon>Oryzeae</taxon>
        <taxon>Zizaniinae</taxon>
        <taxon>Zizania</taxon>
    </lineage>
</organism>
<dbReference type="AlphaFoldDB" id="A0A8J5WPF9"/>
<proteinExistence type="predicted"/>
<name>A0A8J5WPF9_ZIZPA</name>
<comment type="caution">
    <text evidence="1">The sequence shown here is derived from an EMBL/GenBank/DDBJ whole genome shotgun (WGS) entry which is preliminary data.</text>
</comment>
<reference evidence="1" key="1">
    <citation type="journal article" date="2021" name="bioRxiv">
        <title>Whole Genome Assembly and Annotation of Northern Wild Rice, Zizania palustris L., Supports a Whole Genome Duplication in the Zizania Genus.</title>
        <authorList>
            <person name="Haas M."/>
            <person name="Kono T."/>
            <person name="Macchietto M."/>
            <person name="Millas R."/>
            <person name="McGilp L."/>
            <person name="Shao M."/>
            <person name="Duquette J."/>
            <person name="Hirsch C.N."/>
            <person name="Kimball J."/>
        </authorList>
    </citation>
    <scope>NUCLEOTIDE SEQUENCE</scope>
    <source>
        <tissue evidence="1">Fresh leaf tissue</tissue>
    </source>
</reference>
<reference evidence="1" key="2">
    <citation type="submission" date="2021-02" db="EMBL/GenBank/DDBJ databases">
        <authorList>
            <person name="Kimball J.A."/>
            <person name="Haas M.W."/>
            <person name="Macchietto M."/>
            <person name="Kono T."/>
            <person name="Duquette J."/>
            <person name="Shao M."/>
        </authorList>
    </citation>
    <scope>NUCLEOTIDE SEQUENCE</scope>
    <source>
        <tissue evidence="1">Fresh leaf tissue</tissue>
    </source>
</reference>